<sequence length="380" mass="41652">MTDTITPPGAPTDFGMNAEAASGPSLSYWQLVRKRFRRNRYGMAGLLMSLFILLTAVFAGFIAPYAVDTKDRAAIYSPPQTIRILTEDGSLTTPFVLGFEEVMDPNTFEITFEASYDKAVPLTFFAQGPEYTFLGMEFTTHLFGGADGEFVHLLGTDGLGRDVFSRMVYGSRITLLMGFLVMGCACIIGTIIGVSSGYFGGRTDTVIQRLIEFVKSFPDLPLYLALVAVLPRNADPITTFIMFAMIIVLLQWANLARELRGKVIAIRSVEFVRAAVAVGASDKRIILRHIIPNMSSHIIVWATYVLPEVILLESFLSFLGVGIQQPLVSWGVMLNAVRDFQSLAAAPWLLAPVGMIILSVLAFNALGDGMRDAMDPYAND</sequence>
<evidence type="ECO:0000256" key="2">
    <source>
        <dbReference type="ARBA" id="ARBA00022448"/>
    </source>
</evidence>
<dbReference type="Pfam" id="PF00528">
    <property type="entry name" value="BPD_transp_1"/>
    <property type="match status" value="1"/>
</dbReference>
<dbReference type="CDD" id="cd06261">
    <property type="entry name" value="TM_PBP2"/>
    <property type="match status" value="1"/>
</dbReference>
<keyword evidence="6" id="KW-0653">Protein transport</keyword>
<evidence type="ECO:0000256" key="6">
    <source>
        <dbReference type="ARBA" id="ARBA00022927"/>
    </source>
</evidence>
<evidence type="ECO:0000256" key="3">
    <source>
        <dbReference type="ARBA" id="ARBA00022475"/>
    </source>
</evidence>
<dbReference type="PROSITE" id="PS50928">
    <property type="entry name" value="ABC_TM1"/>
    <property type="match status" value="1"/>
</dbReference>
<evidence type="ECO:0000259" key="10">
    <source>
        <dbReference type="PROSITE" id="PS50928"/>
    </source>
</evidence>
<dbReference type="SUPFAM" id="SSF161098">
    <property type="entry name" value="MetI-like"/>
    <property type="match status" value="1"/>
</dbReference>
<dbReference type="EMBL" id="CP151767">
    <property type="protein sequence ID" value="WZU68626.1"/>
    <property type="molecule type" value="Genomic_DNA"/>
</dbReference>
<name>A0AAN0NJW8_9RHOB</name>
<feature type="transmembrane region" description="Helical" evidence="9">
    <location>
        <begin position="173"/>
        <end position="201"/>
    </location>
</feature>
<gene>
    <name evidence="11" type="ORF">AABB31_07000</name>
</gene>
<evidence type="ECO:0000313" key="12">
    <source>
        <dbReference type="Proteomes" id="UP001470809"/>
    </source>
</evidence>
<dbReference type="InterPro" id="IPR035906">
    <property type="entry name" value="MetI-like_sf"/>
</dbReference>
<dbReference type="RefSeq" id="WP_342077916.1">
    <property type="nucleotide sequence ID" value="NZ_CP151767.2"/>
</dbReference>
<reference evidence="12" key="1">
    <citation type="submission" date="2024-04" db="EMBL/GenBank/DDBJ databases">
        <title>Phylogenomic analyses of a clade within the roseobacter group suggest taxonomic reassignments of species of the genera Aestuariivita, Citreicella, Loktanella, Nautella, Pelagibaca, Ruegeria, Thalassobius, Thiobacimonas and Tropicibacter, and the proposal o.</title>
        <authorList>
            <person name="Jeon C.O."/>
        </authorList>
    </citation>
    <scope>NUCLEOTIDE SEQUENCE [LARGE SCALE GENOMIC DNA]</scope>
    <source>
        <strain evidence="12">SS1-5</strain>
    </source>
</reference>
<dbReference type="InterPro" id="IPR000515">
    <property type="entry name" value="MetI-like"/>
</dbReference>
<keyword evidence="4 9" id="KW-0812">Transmembrane</keyword>
<keyword evidence="7 9" id="KW-1133">Transmembrane helix</keyword>
<dbReference type="Pfam" id="PF12911">
    <property type="entry name" value="OppC_N"/>
    <property type="match status" value="1"/>
</dbReference>
<keyword evidence="8 9" id="KW-0472">Membrane</keyword>
<dbReference type="GO" id="GO:0055085">
    <property type="term" value="P:transmembrane transport"/>
    <property type="evidence" value="ECO:0007669"/>
    <property type="project" value="InterPro"/>
</dbReference>
<evidence type="ECO:0000256" key="8">
    <source>
        <dbReference type="ARBA" id="ARBA00023136"/>
    </source>
</evidence>
<dbReference type="Gene3D" id="1.10.3720.10">
    <property type="entry name" value="MetI-like"/>
    <property type="match status" value="1"/>
</dbReference>
<evidence type="ECO:0000256" key="1">
    <source>
        <dbReference type="ARBA" id="ARBA00004651"/>
    </source>
</evidence>
<dbReference type="GO" id="GO:0015833">
    <property type="term" value="P:peptide transport"/>
    <property type="evidence" value="ECO:0007669"/>
    <property type="project" value="UniProtKB-KW"/>
</dbReference>
<dbReference type="KEGG" id="yrh:AABB31_07000"/>
<feature type="transmembrane region" description="Helical" evidence="9">
    <location>
        <begin position="237"/>
        <end position="255"/>
    </location>
</feature>
<feature type="transmembrane region" description="Helical" evidence="9">
    <location>
        <begin position="343"/>
        <end position="366"/>
    </location>
</feature>
<comment type="similarity">
    <text evidence="9">Belongs to the binding-protein-dependent transport system permease family.</text>
</comment>
<dbReference type="PANTHER" id="PTHR43386">
    <property type="entry name" value="OLIGOPEPTIDE TRANSPORT SYSTEM PERMEASE PROTEIN APPC"/>
    <property type="match status" value="1"/>
</dbReference>
<keyword evidence="2 9" id="KW-0813">Transport</keyword>
<accession>A0AAN0NJW8</accession>
<dbReference type="GO" id="GO:0005886">
    <property type="term" value="C:plasma membrane"/>
    <property type="evidence" value="ECO:0007669"/>
    <property type="project" value="UniProtKB-SubCell"/>
</dbReference>
<keyword evidence="12" id="KW-1185">Reference proteome</keyword>
<protein>
    <submittedName>
        <fullName evidence="11">ABC transporter permease</fullName>
    </submittedName>
</protein>
<dbReference type="GO" id="GO:0015031">
    <property type="term" value="P:protein transport"/>
    <property type="evidence" value="ECO:0007669"/>
    <property type="project" value="UniProtKB-KW"/>
</dbReference>
<organism evidence="11 12">
    <name type="scientific">Yoonia rhodophyticola</name>
    <dbReference type="NCBI Taxonomy" id="3137370"/>
    <lineage>
        <taxon>Bacteria</taxon>
        <taxon>Pseudomonadati</taxon>
        <taxon>Pseudomonadota</taxon>
        <taxon>Alphaproteobacteria</taxon>
        <taxon>Rhodobacterales</taxon>
        <taxon>Paracoccaceae</taxon>
        <taxon>Yoonia</taxon>
    </lineage>
</organism>
<evidence type="ECO:0000256" key="4">
    <source>
        <dbReference type="ARBA" id="ARBA00022692"/>
    </source>
</evidence>
<evidence type="ECO:0000256" key="9">
    <source>
        <dbReference type="RuleBase" id="RU363032"/>
    </source>
</evidence>
<dbReference type="PANTHER" id="PTHR43386:SF1">
    <property type="entry name" value="D,D-DIPEPTIDE TRANSPORT SYSTEM PERMEASE PROTEIN DDPC-RELATED"/>
    <property type="match status" value="1"/>
</dbReference>
<evidence type="ECO:0000256" key="5">
    <source>
        <dbReference type="ARBA" id="ARBA00022856"/>
    </source>
</evidence>
<evidence type="ECO:0000313" key="11">
    <source>
        <dbReference type="EMBL" id="WZU68626.1"/>
    </source>
</evidence>
<dbReference type="InterPro" id="IPR025966">
    <property type="entry name" value="OppC_N"/>
</dbReference>
<feature type="domain" description="ABC transmembrane type-1" evidence="10">
    <location>
        <begin position="171"/>
        <end position="367"/>
    </location>
</feature>
<dbReference type="InterPro" id="IPR050366">
    <property type="entry name" value="BP-dependent_transpt_permease"/>
</dbReference>
<reference evidence="11 12" key="2">
    <citation type="submission" date="2024-08" db="EMBL/GenBank/DDBJ databases">
        <title>Phylogenomic analyses of a clade within the roseobacter group suggest taxonomic reassignments of species of the genera Aestuariivita, Citreicella, Loktanella, Nautella, Pelagibaca, Ruegeria, Thalassobius, Thiobacimonas and Tropicibacter, and the proposal o.</title>
        <authorList>
            <person name="Jeon C.O."/>
        </authorList>
    </citation>
    <scope>NUCLEOTIDE SEQUENCE [LARGE SCALE GENOMIC DNA]</scope>
    <source>
        <strain evidence="11 12">SS1-5</strain>
    </source>
</reference>
<evidence type="ECO:0000256" key="7">
    <source>
        <dbReference type="ARBA" id="ARBA00022989"/>
    </source>
</evidence>
<dbReference type="AlphaFoldDB" id="A0AAN0NJW8"/>
<keyword evidence="5" id="KW-0571">Peptide transport</keyword>
<comment type="subcellular location">
    <subcellularLocation>
        <location evidence="1 9">Cell membrane</location>
        <topology evidence="1 9">Multi-pass membrane protein</topology>
    </subcellularLocation>
</comment>
<dbReference type="Proteomes" id="UP001470809">
    <property type="component" value="Chromosome"/>
</dbReference>
<proteinExistence type="inferred from homology"/>
<feature type="transmembrane region" description="Helical" evidence="9">
    <location>
        <begin position="43"/>
        <end position="67"/>
    </location>
</feature>
<keyword evidence="3" id="KW-1003">Cell membrane</keyword>
<feature type="transmembrane region" description="Helical" evidence="9">
    <location>
        <begin position="298"/>
        <end position="323"/>
    </location>
</feature>